<feature type="region of interest" description="Disordered" evidence="1">
    <location>
        <begin position="1107"/>
        <end position="1157"/>
    </location>
</feature>
<dbReference type="PANTHER" id="PTHR46411:SF2">
    <property type="entry name" value="AAA+ ATPASE DOMAIN-CONTAINING PROTEIN"/>
    <property type="match status" value="1"/>
</dbReference>
<dbReference type="GO" id="GO:0005524">
    <property type="term" value="F:ATP binding"/>
    <property type="evidence" value="ECO:0007669"/>
    <property type="project" value="InterPro"/>
</dbReference>
<dbReference type="Pfam" id="PF23232">
    <property type="entry name" value="AAA_lid_13"/>
    <property type="match status" value="1"/>
</dbReference>
<evidence type="ECO:0000259" key="2">
    <source>
        <dbReference type="SMART" id="SM00382"/>
    </source>
</evidence>
<dbReference type="InterPro" id="IPR056599">
    <property type="entry name" value="AAA_lid_fung"/>
</dbReference>
<sequence length="1246" mass="142545">MADPERVITDDISSESLDVNTAVRDDNQRSVSIGDDSEGHHGNPVMINIELLHEVKTLQRRLIELEKKARPKLIKKDLEAEWERARKELGPEKEKEAWKEEKQRRKAALIFGNQLPQGGNWSREYDDEFSRNVKLFKLRKLWEHKPIPNPSSDEDCDQTDSDYSLDSEDLMAEENFLEEKRLWERRALDSQQQLEMHHLHNKRRRKNHTRVDKKGHIGSDALRTPTNEVAMETVLMKTDARSEMIRVPWDQFKALRGQKEDLSAAIDILIGEPVVEFSLRPYWGRPAARSRKIETVEIDEMKSTAKLEIASKDSPMPERIRINSCCLLQILRKINKSDKADFNASSLVLLRPFKILAYYNQAIRDQYKGLENKFKENIKGQNSLSAHSEASPRSVDVFKAVEETAQKPTSPETSSKEGGETKGGEKDESGWNSPIAFEYLKCLVEFMDKEMQVRIDYLESDRCQKVFPSDLWYLFQPGTLVVGNDGKQAYRILSMRSTGHRVVDPFRKWYRGSRTMREEYEEETLITLKCVYIDFDGKRLGPISKDFRIPRFERDKPVRSLEVYPLRFHQFLKDGTPDDNDHVGNDFKKYLVSRGKKFLNVAAVRLAAIRPMYYAGPALQTQDEIESQVVVDFEAAFGIEDNIEKGWKPELETLIKSEDDSNEHSEGNQCQADCCNSEIVHDDSYVEVKRNEEFMGNLLPKTHEEMPSVAILPRTLNVREPEAELTEDDLAIMSYRVFGFVLRNRKWAKLDLTYLSEVQPSDMGDESDRPNQDPGKPKTVFDQLVLPGKHKDMILSLVTQHFRDKESSHNDQSDIVRGKGKGLILLLHGAPGVGKTTTAEGVAEKFKKPLFQLTCGDLGTTAKDVESALETNFALASRWGCILLLDEADVFLAQRTKEDFQRNGLVAVFLRVLEYYAGILFLTTNRVGDFDEAFASRIHISLYYPELGRKETLEVFKLNLQLIRDRFENKPRKFTPDEIEIGAFAQEYWDNNPFDHWNGRQIRNACQTALALAEYEAQGKDHTHVLNPNAEIRLNVSHFKTVADAYLAFSKHLKDIYGTHAARRAKEAGLRAMWVNEKGELMGSVGPKEAGILKADKKSRFKFKSQAGHGINTYEQNQQLTSTNSQSIPYRGGQGSMQSGEQGYRNSPVPAQTRPMRPAEYYDDSSMAQRYSNPDQQQQRRVMASQPYQGQDWDVYGSGYDDNYQQSEASGRGVYPQQRAPHDAQHLKLPGGGLFATPTNQSATFR</sequence>
<accession>A0AAX6MA35</accession>
<feature type="domain" description="AAA+ ATPase" evidence="2">
    <location>
        <begin position="821"/>
        <end position="946"/>
    </location>
</feature>
<dbReference type="InterPro" id="IPR027417">
    <property type="entry name" value="P-loop_NTPase"/>
</dbReference>
<feature type="compositionally biased region" description="Polar residues" evidence="1">
    <location>
        <begin position="1237"/>
        <end position="1246"/>
    </location>
</feature>
<feature type="compositionally biased region" description="Basic residues" evidence="1">
    <location>
        <begin position="199"/>
        <end position="208"/>
    </location>
</feature>
<feature type="region of interest" description="Disordered" evidence="1">
    <location>
        <begin position="199"/>
        <end position="221"/>
    </location>
</feature>
<dbReference type="InterPro" id="IPR003593">
    <property type="entry name" value="AAA+_ATPase"/>
</dbReference>
<dbReference type="Pfam" id="PF22942">
    <property type="entry name" value="DUF7025"/>
    <property type="match status" value="1"/>
</dbReference>
<dbReference type="GO" id="GO:0016887">
    <property type="term" value="F:ATP hydrolysis activity"/>
    <property type="evidence" value="ECO:0007669"/>
    <property type="project" value="InterPro"/>
</dbReference>
<feature type="compositionally biased region" description="Polar residues" evidence="1">
    <location>
        <begin position="1169"/>
        <end position="1180"/>
    </location>
</feature>
<organism evidence="3 4">
    <name type="scientific">Daldinia eschscholtzii</name>
    <dbReference type="NCBI Taxonomy" id="292717"/>
    <lineage>
        <taxon>Eukaryota</taxon>
        <taxon>Fungi</taxon>
        <taxon>Dikarya</taxon>
        <taxon>Ascomycota</taxon>
        <taxon>Pezizomycotina</taxon>
        <taxon>Sordariomycetes</taxon>
        <taxon>Xylariomycetidae</taxon>
        <taxon>Xylariales</taxon>
        <taxon>Hypoxylaceae</taxon>
        <taxon>Daldinia</taxon>
    </lineage>
</organism>
<comment type="caution">
    <text evidence="3">The sequence shown here is derived from an EMBL/GenBank/DDBJ whole genome shotgun (WGS) entry which is preliminary data.</text>
</comment>
<feature type="region of interest" description="Disordered" evidence="1">
    <location>
        <begin position="403"/>
        <end position="429"/>
    </location>
</feature>
<feature type="region of interest" description="Disordered" evidence="1">
    <location>
        <begin position="1169"/>
        <end position="1246"/>
    </location>
</feature>
<evidence type="ECO:0000256" key="1">
    <source>
        <dbReference type="SAM" id="MobiDB-lite"/>
    </source>
</evidence>
<feature type="region of interest" description="Disordered" evidence="1">
    <location>
        <begin position="759"/>
        <end position="779"/>
    </location>
</feature>
<name>A0AAX6MA35_9PEZI</name>
<protein>
    <recommendedName>
        <fullName evidence="2">AAA+ ATPase domain-containing protein</fullName>
    </recommendedName>
</protein>
<gene>
    <name evidence="3" type="ORF">Daesc_009597</name>
</gene>
<evidence type="ECO:0000313" key="3">
    <source>
        <dbReference type="EMBL" id="KAK6949515.1"/>
    </source>
</evidence>
<dbReference type="Gene3D" id="3.40.50.300">
    <property type="entry name" value="P-loop containing nucleotide triphosphate hydrolases"/>
    <property type="match status" value="1"/>
</dbReference>
<dbReference type="SUPFAM" id="SSF52540">
    <property type="entry name" value="P-loop containing nucleoside triphosphate hydrolases"/>
    <property type="match status" value="1"/>
</dbReference>
<feature type="compositionally biased region" description="Low complexity" evidence="1">
    <location>
        <begin position="1116"/>
        <end position="1127"/>
    </location>
</feature>
<keyword evidence="4" id="KW-1185">Reference proteome</keyword>
<dbReference type="AlphaFoldDB" id="A0AAX6MA35"/>
<evidence type="ECO:0000313" key="4">
    <source>
        <dbReference type="Proteomes" id="UP001369815"/>
    </source>
</evidence>
<dbReference type="Pfam" id="PF00004">
    <property type="entry name" value="AAA"/>
    <property type="match status" value="1"/>
</dbReference>
<dbReference type="InterPro" id="IPR003959">
    <property type="entry name" value="ATPase_AAA_core"/>
</dbReference>
<dbReference type="Proteomes" id="UP001369815">
    <property type="component" value="Unassembled WGS sequence"/>
</dbReference>
<dbReference type="EMBL" id="JBANMG010000009">
    <property type="protein sequence ID" value="KAK6949515.1"/>
    <property type="molecule type" value="Genomic_DNA"/>
</dbReference>
<feature type="compositionally biased region" description="Basic and acidic residues" evidence="1">
    <location>
        <begin position="414"/>
        <end position="429"/>
    </location>
</feature>
<reference evidence="3 4" key="1">
    <citation type="journal article" date="2024" name="Front Chem Biol">
        <title>Unveiling the potential of Daldinia eschscholtzii MFLUCC 19-0629 through bioactivity and bioinformatics studies for enhanced sustainable agriculture production.</title>
        <authorList>
            <person name="Brooks S."/>
            <person name="Weaver J.A."/>
            <person name="Klomchit A."/>
            <person name="Alharthi S.A."/>
            <person name="Onlamun T."/>
            <person name="Nurani R."/>
            <person name="Vong T.K."/>
            <person name="Alberti F."/>
            <person name="Greco C."/>
        </authorList>
    </citation>
    <scope>NUCLEOTIDE SEQUENCE [LARGE SCALE GENOMIC DNA]</scope>
    <source>
        <strain evidence="3">MFLUCC 19-0629</strain>
    </source>
</reference>
<dbReference type="PANTHER" id="PTHR46411">
    <property type="entry name" value="FAMILY ATPASE, PUTATIVE-RELATED"/>
    <property type="match status" value="1"/>
</dbReference>
<dbReference type="SMART" id="SM00382">
    <property type="entry name" value="AAA"/>
    <property type="match status" value="1"/>
</dbReference>
<proteinExistence type="predicted"/>
<dbReference type="InterPro" id="IPR054289">
    <property type="entry name" value="DUF7025"/>
</dbReference>